<dbReference type="EMBL" id="JASWJB010000256">
    <property type="protein sequence ID" value="KAK2592608.1"/>
    <property type="molecule type" value="Genomic_DNA"/>
</dbReference>
<keyword evidence="3" id="KW-1185">Reference proteome</keyword>
<comment type="caution">
    <text evidence="2">The sequence shown here is derived from an EMBL/GenBank/DDBJ whole genome shotgun (WGS) entry which is preliminary data.</text>
</comment>
<dbReference type="PANTHER" id="PTHR13847">
    <property type="entry name" value="SARCOSINE DEHYDROGENASE-RELATED"/>
    <property type="match status" value="1"/>
</dbReference>
<name>A0AAJ0CIS5_9HYPO</name>
<dbReference type="Proteomes" id="UP001251528">
    <property type="component" value="Unassembled WGS sequence"/>
</dbReference>
<dbReference type="Pfam" id="PF01266">
    <property type="entry name" value="DAO"/>
    <property type="match status" value="1"/>
</dbReference>
<proteinExistence type="predicted"/>
<organism evidence="2 3">
    <name type="scientific">Conoideocrella luteorostrata</name>
    <dbReference type="NCBI Taxonomy" id="1105319"/>
    <lineage>
        <taxon>Eukaryota</taxon>
        <taxon>Fungi</taxon>
        <taxon>Dikarya</taxon>
        <taxon>Ascomycota</taxon>
        <taxon>Pezizomycotina</taxon>
        <taxon>Sordariomycetes</taxon>
        <taxon>Hypocreomycetidae</taxon>
        <taxon>Hypocreales</taxon>
        <taxon>Clavicipitaceae</taxon>
        <taxon>Conoideocrella</taxon>
    </lineage>
</organism>
<accession>A0AAJ0CIS5</accession>
<dbReference type="PANTHER" id="PTHR13847:SF213">
    <property type="entry name" value="DEPENDENT OXIDOREDUCTASE, PUTATIVE-RELATED"/>
    <property type="match status" value="1"/>
</dbReference>
<evidence type="ECO:0000313" key="3">
    <source>
        <dbReference type="Proteomes" id="UP001251528"/>
    </source>
</evidence>
<dbReference type="Gene3D" id="3.30.9.10">
    <property type="entry name" value="D-Amino Acid Oxidase, subunit A, domain 2"/>
    <property type="match status" value="1"/>
</dbReference>
<dbReference type="SUPFAM" id="SSF51905">
    <property type="entry name" value="FAD/NAD(P)-binding domain"/>
    <property type="match status" value="1"/>
</dbReference>
<reference evidence="2" key="1">
    <citation type="submission" date="2023-06" db="EMBL/GenBank/DDBJ databases">
        <title>Conoideocrella luteorostrata (Hypocreales: Clavicipitaceae), a potential biocontrol fungus for elongate hemlock scale in United States Christmas tree production areas.</title>
        <authorList>
            <person name="Barrett H."/>
            <person name="Lovett B."/>
            <person name="Macias A.M."/>
            <person name="Stajich J.E."/>
            <person name="Kasson M.T."/>
        </authorList>
    </citation>
    <scope>NUCLEOTIDE SEQUENCE</scope>
    <source>
        <strain evidence="2">ARSEF 14590</strain>
    </source>
</reference>
<evidence type="ECO:0000259" key="1">
    <source>
        <dbReference type="Pfam" id="PF01266"/>
    </source>
</evidence>
<dbReference type="InterPro" id="IPR006076">
    <property type="entry name" value="FAD-dep_OxRdtase"/>
</dbReference>
<dbReference type="GO" id="GO:0005737">
    <property type="term" value="C:cytoplasm"/>
    <property type="evidence" value="ECO:0007669"/>
    <property type="project" value="TreeGrafter"/>
</dbReference>
<feature type="domain" description="FAD dependent oxidoreductase" evidence="1">
    <location>
        <begin position="73"/>
        <end position="470"/>
    </location>
</feature>
<protein>
    <recommendedName>
        <fullName evidence="1">FAD dependent oxidoreductase domain-containing protein</fullName>
    </recommendedName>
</protein>
<evidence type="ECO:0000313" key="2">
    <source>
        <dbReference type="EMBL" id="KAK2592608.1"/>
    </source>
</evidence>
<dbReference type="AlphaFoldDB" id="A0AAJ0CIS5"/>
<sequence length="522" mass="56944">MGGIISTIQDTFSTICDIISLLLALNTKYKALADRVASSPSLPVPNPTSSYWLDDPPFPELVNVHNDIPAIADIVIIGSGITAAAAARAILELTAGSIPQPRLVVLEARQLCSGATGRNGGHTKTSPYEVYSMMKKHLGKERAVEIVRFQMRHLELLLEMGKRFPLGEVREVETVDLFLDEEKWKKAATDVGELRGLMEEFKAKIWEIEEAATMFDVNEHVKGAISYQAGALWPYRLITSIWDDLLRTYPNLSIATHMPVESVAASPSQSHHYEVKFPEGVIQTRHVLHATNGFAAKLVPSLKSSLTGAIGHMTAQKPGNDFPKYDGSRSWSVIYNPGFEYITQRPNEKGGGDLMIGGGFFRSKDQGLDQVGIWDDGKVDTLPLMHIRGCMQSVFEPNWGLGGGLIKAWTGILGVTGDFMPLVGRIPEKGNEERGDGEGRGLDQLARPGQWIAAGYCGEGMVWAWLCGTAVGIMIAGKEEEDLDEAVGRPGGLLADWFPGVLGVNDGRLKRANLKNLARVVE</sequence>
<dbReference type="InterPro" id="IPR036188">
    <property type="entry name" value="FAD/NAD-bd_sf"/>
</dbReference>
<gene>
    <name evidence="2" type="ORF">QQS21_009673</name>
</gene>
<dbReference type="Gene3D" id="3.50.50.60">
    <property type="entry name" value="FAD/NAD(P)-binding domain"/>
    <property type="match status" value="1"/>
</dbReference>